<keyword evidence="16" id="KW-1185">Reference proteome</keyword>
<evidence type="ECO:0000256" key="2">
    <source>
        <dbReference type="ARBA" id="ARBA00010260"/>
    </source>
</evidence>
<dbReference type="GO" id="GO:1905475">
    <property type="term" value="P:regulation of protein localization to membrane"/>
    <property type="evidence" value="ECO:0000318"/>
    <property type="project" value="GO_Central"/>
</dbReference>
<evidence type="ECO:0000256" key="14">
    <source>
        <dbReference type="SAM" id="SignalP"/>
    </source>
</evidence>
<reference evidence="17" key="8">
    <citation type="submission" date="2025-04" db="UniProtKB">
        <authorList>
            <consortium name="RefSeq"/>
        </authorList>
    </citation>
    <scope>IDENTIFICATION</scope>
</reference>
<evidence type="ECO:0000313" key="16">
    <source>
        <dbReference type="Proteomes" id="UP000000437"/>
    </source>
</evidence>
<reference evidence="17" key="5">
    <citation type="journal article" date="2016" name="BMC Genomics">
        <title>Gene evolution and gene expression after whole genome duplication in fish: the PhyloFish database.</title>
        <authorList>
            <person name="Pasquier J."/>
            <person name="Cabau C."/>
            <person name="Nguyen T."/>
            <person name="Jouanno E."/>
            <person name="Severac D."/>
            <person name="Braasch I."/>
            <person name="Journot L."/>
            <person name="Pontarotti P."/>
            <person name="Klopp C."/>
            <person name="Postlethwait J.H."/>
            <person name="Guiguen Y."/>
            <person name="Bobe J."/>
        </authorList>
    </citation>
    <scope>NUCLEOTIDE SEQUENCE</scope>
</reference>
<reference evidence="17" key="1">
    <citation type="journal article" date="2012" name="J. Biol. Chem.">
        <title>On the roles and regulation of chondroitin sulfate and heparan sulfate in zebrafish pharyngeal cartilage morphogenesis.</title>
        <authorList>
            <person name="Holmborn K."/>
            <person name="Habicher J."/>
            <person name="Kasza Z."/>
            <person name="Eriksson A.S."/>
            <person name="Filipek-Gorniok B."/>
            <person name="Gopal S."/>
            <person name="Couchman J.R."/>
            <person name="Ahlberg P.E."/>
            <person name="Wiweger M."/>
            <person name="Spillmann D."/>
            <person name="Kreuger J."/>
            <person name="Ledin J."/>
        </authorList>
    </citation>
    <scope>NUCLEOTIDE SEQUENCE</scope>
</reference>
<dbReference type="PANTHER" id="PTHR10822">
    <property type="entry name" value="GLYPICAN"/>
    <property type="match status" value="1"/>
</dbReference>
<evidence type="ECO:0000256" key="5">
    <source>
        <dbReference type="ARBA" id="ARBA00022729"/>
    </source>
</evidence>
<reference evidence="15 17" key="4">
    <citation type="journal article" date="2013" name="PLoS ONE">
        <title>Identification and expression analysis of zebrafish glypicans during embryonic development.</title>
        <authorList>
            <person name="Gupta M."/>
            <person name="Brand M."/>
        </authorList>
    </citation>
    <scope>NUCLEOTIDE SEQUENCE</scope>
</reference>
<evidence type="ECO:0000256" key="8">
    <source>
        <dbReference type="ARBA" id="ARBA00023180"/>
    </source>
</evidence>
<name>V5NF87_DANRE</name>
<dbReference type="PANTHER" id="PTHR10822:SF24">
    <property type="entry name" value="GLYPICAN-2"/>
    <property type="match status" value="1"/>
</dbReference>
<dbReference type="Proteomes" id="UP000000437">
    <property type="component" value="Chromosome 14"/>
</dbReference>
<keyword evidence="10 12" id="KW-0449">Lipoprotein</keyword>
<dbReference type="InterPro" id="IPR001863">
    <property type="entry name" value="Glypican"/>
</dbReference>
<dbReference type="RefSeq" id="NP_001289182.1">
    <property type="nucleotide sequence ID" value="NM_001302253.1"/>
</dbReference>
<reference evidence="17" key="6">
    <citation type="journal article" date="2021" name="Dev. Dyn.">
        <title>Heparan sulfate proteoglycan expression in the regenerating zebrafish fin.</title>
        <authorList>
            <person name="Keil S."/>
            <person name="Gupta M."/>
            <person name="Brand M."/>
            <person name="Knopf F."/>
        </authorList>
    </citation>
    <scope>NUCLEOTIDE SEQUENCE</scope>
</reference>
<keyword evidence="3" id="KW-1003">Cell membrane</keyword>
<keyword evidence="6 12" id="KW-0654">Proteoglycan</keyword>
<feature type="compositionally biased region" description="Basic and acidic residues" evidence="13">
    <location>
        <begin position="351"/>
        <end position="370"/>
    </location>
</feature>
<dbReference type="GO" id="GO:0005886">
    <property type="term" value="C:plasma membrane"/>
    <property type="evidence" value="ECO:0007669"/>
    <property type="project" value="UniProtKB-SubCell"/>
</dbReference>
<dbReference type="GO" id="GO:0098552">
    <property type="term" value="C:side of membrane"/>
    <property type="evidence" value="ECO:0007669"/>
    <property type="project" value="UniProtKB-KW"/>
</dbReference>
<keyword evidence="5 14" id="KW-0732">Signal</keyword>
<dbReference type="GlyGen" id="V5NF87">
    <property type="glycosylation" value="1 site"/>
</dbReference>
<evidence type="ECO:0000256" key="12">
    <source>
        <dbReference type="RuleBase" id="RU003519"/>
    </source>
</evidence>
<keyword evidence="4 12" id="KW-0336">GPI-anchor</keyword>
<proteinExistence type="evidence at transcript level"/>
<reference evidence="17" key="7">
    <citation type="journal article" date="2021" name="Front. Cell Dev. Biol.">
        <title>A Dominant Heterozygous Mutation in &lt;i&gt;COG4&lt;/i&gt; Causes Saul-Wilson Syndrome, a Primordial Dwarfism, and Disrupts Zebrafish Development via Wnt Signaling.</title>
        <authorList>
            <person name="Xia Z.J."/>
            <person name="Zeng X.I."/>
            <person name="Tambe M."/>
            <person name="Ng B.G."/>
            <person name="Dong P.D.S."/>
            <person name="Freeze H.H."/>
        </authorList>
    </citation>
    <scope>NUCLEOTIDE SEQUENCE</scope>
</reference>
<protein>
    <submittedName>
        <fullName evidence="15">Glypican 2</fullName>
    </submittedName>
    <submittedName>
        <fullName evidence="17">Glypican-2 precursor</fullName>
    </submittedName>
</protein>
<evidence type="ECO:0000256" key="10">
    <source>
        <dbReference type="ARBA" id="ARBA00023288"/>
    </source>
</evidence>
<evidence type="ECO:0000256" key="13">
    <source>
        <dbReference type="SAM" id="MobiDB-lite"/>
    </source>
</evidence>
<gene>
    <name evidence="17 18" type="primary">gpc2</name>
    <name evidence="17" type="synonym">gal3st4</name>
    <name evidence="15" type="synonym">Gpc2</name>
    <name evidence="17" type="synonym">gpc6l</name>
    <name evidence="17" type="synonym">im:6970974</name>
</gene>
<accession>V5NF87</accession>
<feature type="chain" id="PRO_5044739375" evidence="14">
    <location>
        <begin position="28"/>
        <end position="576"/>
    </location>
</feature>
<evidence type="ECO:0000313" key="18">
    <source>
        <dbReference type="ZFIN" id="ZDB-GENE-050302-31"/>
    </source>
</evidence>
<keyword evidence="8" id="KW-0325">Glycoprotein</keyword>
<keyword evidence="9 12" id="KW-0357">Heparan sulfate</keyword>
<dbReference type="Reactome" id="R-DRE-2022928">
    <property type="pathway name" value="HS-GAG biosynthesis"/>
</dbReference>
<evidence type="ECO:0000256" key="6">
    <source>
        <dbReference type="ARBA" id="ARBA00022974"/>
    </source>
</evidence>
<feature type="region of interest" description="Disordered" evidence="13">
    <location>
        <begin position="341"/>
        <end position="379"/>
    </location>
</feature>
<dbReference type="Pfam" id="PF01153">
    <property type="entry name" value="Glypican"/>
    <property type="match status" value="1"/>
</dbReference>
<dbReference type="ZFIN" id="ZDB-GENE-050302-31">
    <property type="gene designation" value="gpc2"/>
</dbReference>
<feature type="region of interest" description="Disordered" evidence="13">
    <location>
        <begin position="479"/>
        <end position="546"/>
    </location>
</feature>
<dbReference type="GeneID" id="503792"/>
<evidence type="ECO:0000256" key="9">
    <source>
        <dbReference type="ARBA" id="ARBA00023207"/>
    </source>
</evidence>
<dbReference type="GO" id="GO:0016477">
    <property type="term" value="P:cell migration"/>
    <property type="evidence" value="ECO:0000318"/>
    <property type="project" value="GO_Central"/>
</dbReference>
<evidence type="ECO:0000313" key="15">
    <source>
        <dbReference type="EMBL" id="AHA87024.1"/>
    </source>
</evidence>
<comment type="function">
    <text evidence="12">Cell surface proteoglycan.</text>
</comment>
<dbReference type="GO" id="GO:0009986">
    <property type="term" value="C:cell surface"/>
    <property type="evidence" value="ECO:0000318"/>
    <property type="project" value="GO_Central"/>
</dbReference>
<feature type="chain" id="PRO_5043058247" evidence="17">
    <location>
        <begin position="25"/>
        <end position="576"/>
    </location>
</feature>
<evidence type="ECO:0000256" key="11">
    <source>
        <dbReference type="RuleBase" id="RU003518"/>
    </source>
</evidence>
<dbReference type="GO" id="GO:0009966">
    <property type="term" value="P:regulation of signal transduction"/>
    <property type="evidence" value="ECO:0007669"/>
    <property type="project" value="InterPro"/>
</dbReference>
<dbReference type="AlphaFoldDB" id="V5NF87"/>
<reference evidence="17" key="2">
    <citation type="journal article" date="2013" name="Gastroenterology">
        <title>Evidence from human and zebrafish that GPC1 is a biliary atresia susceptibility gene.</title>
        <authorList>
            <person name="Cui S."/>
            <person name="Leyva-Vega M."/>
            <person name="Tsai E.A."/>
            <person name="EauClaire S.F."/>
            <person name="Glessner J.T."/>
            <person name="Hakonarson H."/>
            <person name="Devoto M."/>
            <person name="Haber B.A."/>
            <person name="Spinner N.B."/>
            <person name="Matthews R.P."/>
        </authorList>
    </citation>
    <scope>NUCLEOTIDE SEQUENCE</scope>
</reference>
<sequence length="576" mass="64884">MKMMKVVMKMMMMVVVLLPVLCGAARSCAESRRVYAENHGSIPAPQTLISGEHLRFCPRDYTCCSSHMEDTLTQHSQQHFLSAVRDSSHFLFSSFSHTHRRFDELFRKLIDVSEESMSEMFTHTYGRRYTQNAHIITQLFTDLRRYYTGGRVSLAEVLDDFWAGLLECVFSLLNPQYELSDDYLECVRKHSEQLLPFGDRPLKLHTQVSRAFTAARALVQALAAGREIVSKATQLRAGPECVRALMRQWFCPLCRGLPSLKPCHSLCLNIMKGCLANQADLNSEWNSFIDALTVVVEKLGGPFNFELAADAIAVTVSEGIMNMQENSISISAKVFQGCGIPRPVPGRNKRSAAERDAKPKFRSFRTEEKPSSGSGTDLDQLVQELQARLKPMRGFWLALPHTICSDEHTAADVTNEEQCWNGQTRGRYLPAVTADGLLNQLNNPELELDVSRPDTRTRQLMMELRAAIHTLRLAQHGRDTHFTDGELEPGSGSGGGASERFSDDWPEYTSFSSTRNTPVDKPLRPHGRPRPNDWLRPQDTPTNKKKIWLNGRSQSDALRPSPALPLMFCFTLCLCL</sequence>
<comment type="similarity">
    <text evidence="2 11">Belongs to the glypican family.</text>
</comment>
<reference evidence="16" key="3">
    <citation type="journal article" date="2013" name="Nature">
        <title>The zebrafish reference genome sequence and its relationship to the human genome.</title>
        <authorList>
            <consortium name="Genome Reference Consortium Zebrafish"/>
            <person name="Howe K."/>
            <person name="Clark M.D."/>
            <person name="Torroja C.F."/>
            <person name="Torrance J."/>
            <person name="Berthelot C."/>
            <person name="Muffato M."/>
            <person name="Collins J.E."/>
            <person name="Humphray S."/>
            <person name="McLaren K."/>
            <person name="Matthews L."/>
            <person name="McLaren S."/>
            <person name="Sealy I."/>
            <person name="Caccamo M."/>
            <person name="Churcher C."/>
            <person name="Scott C."/>
            <person name="Barrett J.C."/>
            <person name="Koch R."/>
            <person name="Rauch G.J."/>
            <person name="White S."/>
            <person name="Chow W."/>
            <person name="Kilian B."/>
            <person name="Quintais L.T."/>
            <person name="Guerra-Assuncao J.A."/>
            <person name="Zhou Y."/>
            <person name="Gu Y."/>
            <person name="Yen J."/>
            <person name="Vogel J.H."/>
            <person name="Eyre T."/>
            <person name="Redmond S."/>
            <person name="Banerjee R."/>
            <person name="Chi J."/>
            <person name="Fu B."/>
            <person name="Langley E."/>
            <person name="Maguire S.F."/>
            <person name="Laird G.K."/>
            <person name="Lloyd D."/>
            <person name="Kenyon E."/>
            <person name="Donaldson S."/>
            <person name="Sehra H."/>
            <person name="Almeida-King J."/>
            <person name="Loveland J."/>
            <person name="Trevanion S."/>
            <person name="Jones M."/>
            <person name="Quail M."/>
            <person name="Willey D."/>
            <person name="Hunt A."/>
            <person name="Burton J."/>
            <person name="Sims S."/>
            <person name="McLay K."/>
            <person name="Plumb B."/>
            <person name="Davis J."/>
            <person name="Clee C."/>
            <person name="Oliver K."/>
            <person name="Clark R."/>
            <person name="Riddle C."/>
            <person name="Elliot D."/>
            <person name="Eliott D."/>
            <person name="Threadgold G."/>
            <person name="Harden G."/>
            <person name="Ware D."/>
            <person name="Begum S."/>
            <person name="Mortimore B."/>
            <person name="Mortimer B."/>
            <person name="Kerry G."/>
            <person name="Heath P."/>
            <person name="Phillimore B."/>
            <person name="Tracey A."/>
            <person name="Corby N."/>
            <person name="Dunn M."/>
            <person name="Johnson C."/>
            <person name="Wood J."/>
            <person name="Clark S."/>
            <person name="Pelan S."/>
            <person name="Griffiths G."/>
            <person name="Smith M."/>
            <person name="Glithero R."/>
            <person name="Howden P."/>
            <person name="Barker N."/>
            <person name="Lloyd C."/>
            <person name="Stevens C."/>
            <person name="Harley J."/>
            <person name="Holt K."/>
            <person name="Panagiotidis G."/>
            <person name="Lovell J."/>
            <person name="Beasley H."/>
            <person name="Henderson C."/>
            <person name="Gordon D."/>
            <person name="Auger K."/>
            <person name="Wright D."/>
            <person name="Collins J."/>
            <person name="Raisen C."/>
            <person name="Dyer L."/>
            <person name="Leung K."/>
            <person name="Robertson L."/>
            <person name="Ambridge K."/>
            <person name="Leongamornlert D."/>
            <person name="McGuire S."/>
            <person name="Gilderthorp R."/>
            <person name="Griffiths C."/>
            <person name="Manthravadi D."/>
            <person name="Nichol S."/>
            <person name="Barker G."/>
            <person name="Whitehead S."/>
            <person name="Kay M."/>
            <person name="Brown J."/>
            <person name="Murnane C."/>
            <person name="Gray E."/>
            <person name="Humphries M."/>
            <person name="Sycamore N."/>
            <person name="Barker D."/>
            <person name="Saunders D."/>
            <person name="Wallis J."/>
            <person name="Babbage A."/>
            <person name="Hammond S."/>
            <person name="Mashreghi-Mohammadi M."/>
            <person name="Barr L."/>
            <person name="Martin S."/>
            <person name="Wray P."/>
            <person name="Ellington A."/>
            <person name="Matthews N."/>
            <person name="Ellwood M."/>
            <person name="Woodmansey R."/>
            <person name="Clark G."/>
            <person name="Cooper J."/>
            <person name="Cooper J."/>
            <person name="Tromans A."/>
            <person name="Grafham D."/>
            <person name="Skuce C."/>
            <person name="Pandian R."/>
            <person name="Andrews R."/>
            <person name="Harrison E."/>
            <person name="Kimberley A."/>
            <person name="Garnett J."/>
            <person name="Fosker N."/>
            <person name="Hall R."/>
            <person name="Garner P."/>
            <person name="Kelly D."/>
            <person name="Bird C."/>
            <person name="Palmer S."/>
            <person name="Gehring I."/>
            <person name="Berger A."/>
            <person name="Dooley C.M."/>
            <person name="Ersan-Urun Z."/>
            <person name="Eser C."/>
            <person name="Geiger H."/>
            <person name="Geisler M."/>
            <person name="Karotki L."/>
            <person name="Kirn A."/>
            <person name="Konantz J."/>
            <person name="Konantz M."/>
            <person name="Oberlander M."/>
            <person name="Rudolph-Geiger S."/>
            <person name="Teucke M."/>
            <person name="Lanz C."/>
            <person name="Raddatz G."/>
            <person name="Osoegawa K."/>
            <person name="Zhu B."/>
            <person name="Rapp A."/>
            <person name="Widaa S."/>
            <person name="Langford C."/>
            <person name="Yang F."/>
            <person name="Schuster S.C."/>
            <person name="Carter N.P."/>
            <person name="Harrow J."/>
            <person name="Ning Z."/>
            <person name="Herrero J."/>
            <person name="Searle S.M."/>
            <person name="Enright A."/>
            <person name="Geisler R."/>
            <person name="Plasterk R.H."/>
            <person name="Lee C."/>
            <person name="Westerfield M."/>
            <person name="de Jong P.J."/>
            <person name="Zon L.I."/>
            <person name="Postlethwait J.H."/>
            <person name="Nusslein-Volhard C."/>
            <person name="Hubbard T.J."/>
            <person name="Roest Crollius H."/>
            <person name="Rogers J."/>
            <person name="Stemple D.L."/>
        </authorList>
    </citation>
    <scope>NUCLEOTIDE SEQUENCE [LARGE SCALE GENOMIC DNA]</scope>
</reference>
<feature type="signal peptide" evidence="14">
    <location>
        <begin position="1"/>
        <end position="27"/>
    </location>
</feature>
<keyword evidence="7 12" id="KW-0472">Membrane</keyword>
<comment type="subcellular location">
    <subcellularLocation>
        <location evidence="1 12">Cell membrane</location>
        <topology evidence="1 12">Lipid-anchor</topology>
        <topology evidence="1 12">GPI-anchor</topology>
    </subcellularLocation>
</comment>
<evidence type="ECO:0000313" key="17">
    <source>
        <dbReference type="RefSeq" id="NP_001289182.1"/>
    </source>
</evidence>
<dbReference type="Reactome" id="R-DRE-2024096">
    <property type="pathway name" value="HS-GAG degradation"/>
</dbReference>
<evidence type="ECO:0000256" key="7">
    <source>
        <dbReference type="ARBA" id="ARBA00023136"/>
    </source>
</evidence>
<dbReference type="CTD" id="221914"/>
<evidence type="ECO:0000256" key="1">
    <source>
        <dbReference type="ARBA" id="ARBA00004609"/>
    </source>
</evidence>
<dbReference type="EMBL" id="KC791423">
    <property type="protein sequence ID" value="AHA87024.1"/>
    <property type="molecule type" value="mRNA"/>
</dbReference>
<dbReference type="Reactome" id="R-DRE-1971475">
    <property type="pathway name" value="Glycosaminoglycan-protein linkage region biosynthesis"/>
</dbReference>
<dbReference type="KEGG" id="dre:503792"/>
<evidence type="ECO:0000256" key="3">
    <source>
        <dbReference type="ARBA" id="ARBA00022475"/>
    </source>
</evidence>
<dbReference type="OrthoDB" id="10010764at2759"/>
<dbReference type="GO" id="GO:0007224">
    <property type="term" value="P:smoothened signaling pathway"/>
    <property type="evidence" value="ECO:0000318"/>
    <property type="project" value="GO_Central"/>
</dbReference>
<dbReference type="GO" id="GO:0045202">
    <property type="term" value="C:synapse"/>
    <property type="evidence" value="ECO:0000318"/>
    <property type="project" value="GO_Central"/>
</dbReference>
<organism evidence="15">
    <name type="scientific">Danio rerio</name>
    <name type="common">Zebrafish</name>
    <name type="synonym">Brachydanio rerio</name>
    <dbReference type="NCBI Taxonomy" id="7955"/>
    <lineage>
        <taxon>Eukaryota</taxon>
        <taxon>Metazoa</taxon>
        <taxon>Chordata</taxon>
        <taxon>Craniata</taxon>
        <taxon>Vertebrata</taxon>
        <taxon>Euteleostomi</taxon>
        <taxon>Actinopterygii</taxon>
        <taxon>Neopterygii</taxon>
        <taxon>Teleostei</taxon>
        <taxon>Ostariophysi</taxon>
        <taxon>Cypriniformes</taxon>
        <taxon>Danionidae</taxon>
        <taxon>Danioninae</taxon>
        <taxon>Danio</taxon>
    </lineage>
</organism>
<evidence type="ECO:0000256" key="4">
    <source>
        <dbReference type="ARBA" id="ARBA00022622"/>
    </source>
</evidence>
<dbReference type="AGR" id="ZFIN:ZDB-GENE-050302-31"/>